<evidence type="ECO:0000313" key="5">
    <source>
        <dbReference type="EMBL" id="KZV50158.1"/>
    </source>
</evidence>
<organism evidence="5 6">
    <name type="scientific">Dorcoceras hygrometricum</name>
    <dbReference type="NCBI Taxonomy" id="472368"/>
    <lineage>
        <taxon>Eukaryota</taxon>
        <taxon>Viridiplantae</taxon>
        <taxon>Streptophyta</taxon>
        <taxon>Embryophyta</taxon>
        <taxon>Tracheophyta</taxon>
        <taxon>Spermatophyta</taxon>
        <taxon>Magnoliopsida</taxon>
        <taxon>eudicotyledons</taxon>
        <taxon>Gunneridae</taxon>
        <taxon>Pentapetalae</taxon>
        <taxon>asterids</taxon>
        <taxon>lamiids</taxon>
        <taxon>Lamiales</taxon>
        <taxon>Gesneriaceae</taxon>
        <taxon>Didymocarpoideae</taxon>
        <taxon>Trichosporeae</taxon>
        <taxon>Loxocarpinae</taxon>
        <taxon>Dorcoceras</taxon>
    </lineage>
</organism>
<feature type="domain" description="Tify" evidence="4">
    <location>
        <begin position="112"/>
        <end position="147"/>
    </location>
</feature>
<keyword evidence="2" id="KW-1184">Jasmonic acid signaling pathway</keyword>
<dbReference type="GO" id="GO:2000022">
    <property type="term" value="P:regulation of jasmonic acid mediated signaling pathway"/>
    <property type="evidence" value="ECO:0007669"/>
    <property type="project" value="UniProtKB-UniRule"/>
</dbReference>
<dbReference type="PANTHER" id="PTHR33077:SF52">
    <property type="entry name" value="PROTEIN TIFY 11D"/>
    <property type="match status" value="1"/>
</dbReference>
<dbReference type="PROSITE" id="PS51320">
    <property type="entry name" value="TIFY"/>
    <property type="match status" value="1"/>
</dbReference>
<gene>
    <name evidence="5" type="ORF">F511_22615</name>
</gene>
<evidence type="ECO:0000256" key="3">
    <source>
        <dbReference type="SAM" id="MobiDB-lite"/>
    </source>
</evidence>
<feature type="region of interest" description="Disordered" evidence="3">
    <location>
        <begin position="1"/>
        <end position="20"/>
    </location>
</feature>
<reference evidence="5 6" key="1">
    <citation type="journal article" date="2015" name="Proc. Natl. Acad. Sci. U.S.A.">
        <title>The resurrection genome of Boea hygrometrica: A blueprint for survival of dehydration.</title>
        <authorList>
            <person name="Xiao L."/>
            <person name="Yang G."/>
            <person name="Zhang L."/>
            <person name="Yang X."/>
            <person name="Zhao S."/>
            <person name="Ji Z."/>
            <person name="Zhou Q."/>
            <person name="Hu M."/>
            <person name="Wang Y."/>
            <person name="Chen M."/>
            <person name="Xu Y."/>
            <person name="Jin H."/>
            <person name="Xiao X."/>
            <person name="Hu G."/>
            <person name="Bao F."/>
            <person name="Hu Y."/>
            <person name="Wan P."/>
            <person name="Li L."/>
            <person name="Deng X."/>
            <person name="Kuang T."/>
            <person name="Xiang C."/>
            <person name="Zhu J.K."/>
            <person name="Oliver M.J."/>
            <person name="He Y."/>
        </authorList>
    </citation>
    <scope>NUCLEOTIDE SEQUENCE [LARGE SCALE GENOMIC DNA]</scope>
    <source>
        <strain evidence="6">cv. XS01</strain>
    </source>
</reference>
<dbReference type="InterPro" id="IPR040390">
    <property type="entry name" value="TIFY/JAZ"/>
</dbReference>
<keyword evidence="2" id="KW-0539">Nucleus</keyword>
<protein>
    <recommendedName>
        <fullName evidence="2">Protein TIFY</fullName>
    </recommendedName>
    <alternativeName>
        <fullName evidence="2">Jasmonate ZIM domain-containing protein</fullName>
    </alternativeName>
</protein>
<dbReference type="EMBL" id="KQ992534">
    <property type="protein sequence ID" value="KZV50158.1"/>
    <property type="molecule type" value="Genomic_DNA"/>
</dbReference>
<keyword evidence="6" id="KW-1185">Reference proteome</keyword>
<evidence type="ECO:0000256" key="2">
    <source>
        <dbReference type="RuleBase" id="RU369065"/>
    </source>
</evidence>
<sequence>MLKPTQDSDGRRPVKAPEQSNFAQTCNLLTQFVKRRGSLKDLNLEVGGKIESLEAILNSRSLRFASDQPESNPRRKKETAQPGTEKRLSTEPFCRLASKGSSNDINVEYASNSPRTSQLTMFYGGRVLVFDDYPEDRARELVALAKKGRSQMSYRIFSSKFPLEKWGTGSKEGLPPRPQASGSRKHAGISSNSRKEKSEADTCDASSSKGSEPGSPLNRATGSDMPIARRSSLHRFLKKRKDRVDGREIQEPGADASSSKVDEYLEMTL</sequence>
<feature type="region of interest" description="Disordered" evidence="3">
    <location>
        <begin position="62"/>
        <end position="91"/>
    </location>
</feature>
<comment type="similarity">
    <text evidence="1 2">Belongs to the TIFY/JAZ family.</text>
</comment>
<accession>A0A2Z7CTV6</accession>
<proteinExistence type="inferred from homology"/>
<comment type="function">
    <text evidence="2">Repressor of jasmonate responses.</text>
</comment>
<evidence type="ECO:0000256" key="1">
    <source>
        <dbReference type="ARBA" id="ARBA00008614"/>
    </source>
</evidence>
<dbReference type="GO" id="GO:0031347">
    <property type="term" value="P:regulation of defense response"/>
    <property type="evidence" value="ECO:0007669"/>
    <property type="project" value="UniProtKB-UniRule"/>
</dbReference>
<feature type="region of interest" description="Disordered" evidence="3">
    <location>
        <begin position="165"/>
        <end position="269"/>
    </location>
</feature>
<dbReference type="GO" id="GO:0005634">
    <property type="term" value="C:nucleus"/>
    <property type="evidence" value="ECO:0007669"/>
    <property type="project" value="UniProtKB-SubCell"/>
</dbReference>
<dbReference type="SMART" id="SM00979">
    <property type="entry name" value="TIFY"/>
    <property type="match status" value="1"/>
</dbReference>
<dbReference type="Pfam" id="PF06200">
    <property type="entry name" value="tify"/>
    <property type="match status" value="1"/>
</dbReference>
<comment type="domain">
    <text evidence="2">The jas domain is required for interaction with COI1.</text>
</comment>
<dbReference type="Proteomes" id="UP000250235">
    <property type="component" value="Unassembled WGS sequence"/>
</dbReference>
<feature type="compositionally biased region" description="Basic residues" evidence="3">
    <location>
        <begin position="231"/>
        <end position="241"/>
    </location>
</feature>
<dbReference type="GO" id="GO:0009611">
    <property type="term" value="P:response to wounding"/>
    <property type="evidence" value="ECO:0007669"/>
    <property type="project" value="UniProtKB-UniRule"/>
</dbReference>
<evidence type="ECO:0000313" key="6">
    <source>
        <dbReference type="Proteomes" id="UP000250235"/>
    </source>
</evidence>
<dbReference type="PANTHER" id="PTHR33077">
    <property type="entry name" value="PROTEIN TIFY 4A-RELATED-RELATED"/>
    <property type="match status" value="1"/>
</dbReference>
<dbReference type="OrthoDB" id="1937734at2759"/>
<dbReference type="AlphaFoldDB" id="A0A2Z7CTV6"/>
<comment type="subcellular location">
    <subcellularLocation>
        <location evidence="2">Nucleus</location>
    </subcellularLocation>
</comment>
<evidence type="ECO:0000259" key="4">
    <source>
        <dbReference type="PROSITE" id="PS51320"/>
    </source>
</evidence>
<dbReference type="InterPro" id="IPR018467">
    <property type="entry name" value="CCT_CS"/>
</dbReference>
<dbReference type="InterPro" id="IPR010399">
    <property type="entry name" value="Tify_dom"/>
</dbReference>
<dbReference type="Pfam" id="PF09425">
    <property type="entry name" value="Jas_motif"/>
    <property type="match status" value="1"/>
</dbReference>
<name>A0A2Z7CTV6_9LAMI</name>
<feature type="compositionally biased region" description="Basic and acidic residues" evidence="3">
    <location>
        <begin position="1"/>
        <end position="12"/>
    </location>
</feature>